<dbReference type="Pfam" id="PF01738">
    <property type="entry name" value="DLH"/>
    <property type="match status" value="1"/>
</dbReference>
<dbReference type="EMBL" id="ACZI02000001">
    <property type="protein sequence ID" value="EFV11782.2"/>
    <property type="molecule type" value="Genomic_DNA"/>
</dbReference>
<dbReference type="InterPro" id="IPR029058">
    <property type="entry name" value="AB_hydrolase_fold"/>
</dbReference>
<dbReference type="SUPFAM" id="SSF53474">
    <property type="entry name" value="alpha/beta-Hydrolases"/>
    <property type="match status" value="1"/>
</dbReference>
<dbReference type="eggNOG" id="COG0412">
    <property type="taxonomic scope" value="Bacteria"/>
</dbReference>
<feature type="domain" description="Dienelactone hydrolase" evidence="1">
    <location>
        <begin position="1"/>
        <end position="203"/>
    </location>
</feature>
<name>E5XV77_SEGRC</name>
<dbReference type="Gene3D" id="3.40.50.1820">
    <property type="entry name" value="alpha/beta hydrolase"/>
    <property type="match status" value="1"/>
</dbReference>
<dbReference type="PANTHER" id="PTHR46623:SF6">
    <property type="entry name" value="ALPHA_BETA-HYDROLASES SUPERFAMILY PROTEIN"/>
    <property type="match status" value="1"/>
</dbReference>
<reference evidence="2 3" key="1">
    <citation type="journal article" date="2011" name="Stand. Genomic Sci.">
        <title>High quality draft genome sequence of Segniliparus rugosus CDC 945(T)= (ATCC BAA-974(T)).</title>
        <authorList>
            <person name="Earl A.M."/>
            <person name="Desjardins C.A."/>
            <person name="Fitzgerald M.G."/>
            <person name="Arachchi H.M."/>
            <person name="Zeng Q."/>
            <person name="Mehta T."/>
            <person name="Griggs A."/>
            <person name="Birren B.W."/>
            <person name="Toney N.C."/>
            <person name="Carr J."/>
            <person name="Posey J."/>
            <person name="Butler W.R."/>
        </authorList>
    </citation>
    <scope>NUCLEOTIDE SEQUENCE [LARGE SCALE GENOMIC DNA]</scope>
    <source>
        <strain evidence="3">ATCC BAA-974 / DSM 45345 / CCUG 50838 / CIP 108380 / JCM 13579 / CDC 945</strain>
    </source>
</reference>
<dbReference type="STRING" id="679197.HMPREF9336_03399"/>
<dbReference type="AlphaFoldDB" id="E5XV77"/>
<dbReference type="GO" id="GO:0016787">
    <property type="term" value="F:hydrolase activity"/>
    <property type="evidence" value="ECO:0007669"/>
    <property type="project" value="InterPro"/>
</dbReference>
<dbReference type="InterPro" id="IPR002925">
    <property type="entry name" value="Dienelactn_hydro"/>
</dbReference>
<dbReference type="Proteomes" id="UP000004816">
    <property type="component" value="Unassembled WGS sequence"/>
</dbReference>
<dbReference type="PANTHER" id="PTHR46623">
    <property type="entry name" value="CARBOXYMETHYLENEBUTENOLIDASE-RELATED"/>
    <property type="match status" value="1"/>
</dbReference>
<dbReference type="HOGENOM" id="CLU_054590_7_1_11"/>
<evidence type="ECO:0000259" key="1">
    <source>
        <dbReference type="Pfam" id="PF01738"/>
    </source>
</evidence>
<protein>
    <recommendedName>
        <fullName evidence="1">Dienelactone hydrolase domain-containing protein</fullName>
    </recommendedName>
</protein>
<comment type="caution">
    <text evidence="2">The sequence shown here is derived from an EMBL/GenBank/DDBJ whole genome shotgun (WGS) entry which is preliminary data.</text>
</comment>
<dbReference type="InterPro" id="IPR051049">
    <property type="entry name" value="Dienelactone_hydrolase-like"/>
</dbReference>
<sequence>MVQDALGVWSAIRGFAAEAAQLGYLTAAPHLYHRAGSPVFESSENFDEIRPYMNGLTGDSIVEDVSAAIALLRQQGARKVAIAGFCMGGTVALFSAANLPVDAAVTYYGGGLAEERWPGVEHGLASAGKLQAPWLGIYGSLDKGNPPEVLDLLDQARAHSAAPSSVAVFRGVDHAFSIGPGVFPGYSPQEAALAHQLGWDFLARALS</sequence>
<evidence type="ECO:0000313" key="2">
    <source>
        <dbReference type="EMBL" id="EFV11782.2"/>
    </source>
</evidence>
<gene>
    <name evidence="2" type="ORF">HMPREF9336_03399</name>
</gene>
<keyword evidence="3" id="KW-1185">Reference proteome</keyword>
<proteinExistence type="predicted"/>
<evidence type="ECO:0000313" key="3">
    <source>
        <dbReference type="Proteomes" id="UP000004816"/>
    </source>
</evidence>
<organism evidence="2 3">
    <name type="scientific">Segniliparus rugosus (strain ATCC BAA-974 / DSM 45345 / CCUG 50838 / CIP 108380 / JCM 13579 / CDC 945)</name>
    <dbReference type="NCBI Taxonomy" id="679197"/>
    <lineage>
        <taxon>Bacteria</taxon>
        <taxon>Bacillati</taxon>
        <taxon>Actinomycetota</taxon>
        <taxon>Actinomycetes</taxon>
        <taxon>Mycobacteriales</taxon>
        <taxon>Segniliparaceae</taxon>
        <taxon>Segniliparus</taxon>
    </lineage>
</organism>
<accession>E5XV77</accession>